<reference evidence="3 4" key="1">
    <citation type="submission" date="2019-05" db="EMBL/GenBank/DDBJ databases">
        <authorList>
            <person name="Farhan Ul Haque M."/>
        </authorList>
    </citation>
    <scope>NUCLEOTIDE SEQUENCE [LARGE SCALE GENOMIC DNA]</scope>
    <source>
        <strain evidence="3">2</strain>
    </source>
</reference>
<evidence type="ECO:0000259" key="2">
    <source>
        <dbReference type="Pfam" id="PF23639"/>
    </source>
</evidence>
<dbReference type="Proteomes" id="UP000485880">
    <property type="component" value="Unassembled WGS sequence"/>
</dbReference>
<dbReference type="InterPro" id="IPR036977">
    <property type="entry name" value="DNA_primase_Znf_CHC2"/>
</dbReference>
<dbReference type="Pfam" id="PF23639">
    <property type="entry name" value="DUF7146"/>
    <property type="match status" value="1"/>
</dbReference>
<organism evidence="3 4">
    <name type="scientific">Methylocella tundrae</name>
    <dbReference type="NCBI Taxonomy" id="227605"/>
    <lineage>
        <taxon>Bacteria</taxon>
        <taxon>Pseudomonadati</taxon>
        <taxon>Pseudomonadota</taxon>
        <taxon>Alphaproteobacteria</taxon>
        <taxon>Hyphomicrobiales</taxon>
        <taxon>Beijerinckiaceae</taxon>
        <taxon>Methylocella</taxon>
    </lineage>
</organism>
<evidence type="ECO:0000256" key="1">
    <source>
        <dbReference type="SAM" id="MobiDB-lite"/>
    </source>
</evidence>
<keyword evidence="4" id="KW-1185">Reference proteome</keyword>
<feature type="domain" description="DUF7146" evidence="2">
    <location>
        <begin position="132"/>
        <end position="259"/>
    </location>
</feature>
<dbReference type="SUPFAM" id="SSF57783">
    <property type="entry name" value="Zinc beta-ribbon"/>
    <property type="match status" value="1"/>
</dbReference>
<dbReference type="Gene3D" id="3.90.580.10">
    <property type="entry name" value="Zinc finger, CHC2-type domain"/>
    <property type="match status" value="1"/>
</dbReference>
<evidence type="ECO:0000313" key="4">
    <source>
        <dbReference type="Proteomes" id="UP000485880"/>
    </source>
</evidence>
<comment type="caution">
    <text evidence="3">The sequence shown here is derived from an EMBL/GenBank/DDBJ whole genome shotgun (WGS) entry which is preliminary data.</text>
</comment>
<evidence type="ECO:0000313" key="3">
    <source>
        <dbReference type="EMBL" id="VTZ52512.1"/>
    </source>
</evidence>
<dbReference type="AlphaFoldDB" id="A0A8B6MC55"/>
<accession>A0A8B6MC55</accession>
<dbReference type="EMBL" id="CABFMQ020000142">
    <property type="protein sequence ID" value="VTZ52512.1"/>
    <property type="molecule type" value="Genomic_DNA"/>
</dbReference>
<dbReference type="GO" id="GO:0003677">
    <property type="term" value="F:DNA binding"/>
    <property type="evidence" value="ECO:0007669"/>
    <property type="project" value="InterPro"/>
</dbReference>
<dbReference type="GO" id="GO:0006260">
    <property type="term" value="P:DNA replication"/>
    <property type="evidence" value="ECO:0007669"/>
    <property type="project" value="InterPro"/>
</dbReference>
<name>A0A8B6MC55_METTU</name>
<protein>
    <submittedName>
        <fullName evidence="3">Putative DNA primase</fullName>
    </submittedName>
</protein>
<dbReference type="GO" id="GO:0008270">
    <property type="term" value="F:zinc ion binding"/>
    <property type="evidence" value="ECO:0007669"/>
    <property type="project" value="InterPro"/>
</dbReference>
<gene>
    <name evidence="3" type="ORF">MPC4_80183</name>
</gene>
<proteinExistence type="predicted"/>
<sequence>MSVMARLSRDDLAQVKALNPLDDIIDQRTKLKRANSRGIREGQCICNPVRGKWPLWVNAQTSTWGCLARGSVCGGDTFTFLEQFDGLDFQAALASMCGAEAVRDPEAAAKMEAERAARGAEHDARAKALAEDERAKAYAIWQNAGPVAETLVDAYFAHRGLDPVRSKALRFSAAEPYWHAPEDAGAKPSIVHRGPCMLAAIQGPDGRFLGLHRTWLDPRLGTAEMPREASGKAEILAADGAPLPAKKMRGGKQGGAIRLHDWHEGSGERVFLCGEGIETVETVYLAVHRGFGVNYCAWAAGDLGNISGKALGLSSRHPTKPGRWIPSEEPDPDAPGLMPPAGAAKAIILGDGDSDPLVTMARLECARRRWSRAGCPTEVRMAPEGSDYNDLARGQIEGMGQP</sequence>
<dbReference type="InterPro" id="IPR055570">
    <property type="entry name" value="DUF7146"/>
</dbReference>
<feature type="region of interest" description="Disordered" evidence="1">
    <location>
        <begin position="379"/>
        <end position="402"/>
    </location>
</feature>